<gene>
    <name evidence="4" type="primary">LOC120251325</name>
</gene>
<keyword evidence="3" id="KW-1185">Reference proteome</keyword>
<dbReference type="Proteomes" id="UP001515500">
    <property type="component" value="Chromosome 20"/>
</dbReference>
<evidence type="ECO:0000313" key="3">
    <source>
        <dbReference type="Proteomes" id="UP001515500"/>
    </source>
</evidence>
<reference evidence="4" key="1">
    <citation type="submission" date="2025-08" db="UniProtKB">
        <authorList>
            <consortium name="RefSeq"/>
        </authorList>
    </citation>
    <scope>IDENTIFICATION</scope>
</reference>
<dbReference type="PANTHER" id="PTHR35317">
    <property type="entry name" value="OS04G0629600 PROTEIN"/>
    <property type="match status" value="1"/>
</dbReference>
<dbReference type="PANTHER" id="PTHR35317:SF38">
    <property type="entry name" value="RNA-DIRECTED DNA POLYMERASE"/>
    <property type="match status" value="1"/>
</dbReference>
<protein>
    <submittedName>
        <fullName evidence="4">Uncharacterized protein LOC120251325</fullName>
    </submittedName>
</protein>
<evidence type="ECO:0000259" key="2">
    <source>
        <dbReference type="Pfam" id="PF22936"/>
    </source>
</evidence>
<dbReference type="AlphaFoldDB" id="A0AB40ALM3"/>
<proteinExistence type="predicted"/>
<dbReference type="InterPro" id="IPR054722">
    <property type="entry name" value="PolX-like_BBD"/>
</dbReference>
<organism evidence="3 4">
    <name type="scientific">Dioscorea cayennensis subsp. rotundata</name>
    <name type="common">White Guinea yam</name>
    <name type="synonym">Dioscorea rotundata</name>
    <dbReference type="NCBI Taxonomy" id="55577"/>
    <lineage>
        <taxon>Eukaryota</taxon>
        <taxon>Viridiplantae</taxon>
        <taxon>Streptophyta</taxon>
        <taxon>Embryophyta</taxon>
        <taxon>Tracheophyta</taxon>
        <taxon>Spermatophyta</taxon>
        <taxon>Magnoliopsida</taxon>
        <taxon>Liliopsida</taxon>
        <taxon>Dioscoreales</taxon>
        <taxon>Dioscoreaceae</taxon>
        <taxon>Dioscorea</taxon>
    </lineage>
</organism>
<dbReference type="Pfam" id="PF22936">
    <property type="entry name" value="Pol_BBD"/>
    <property type="match status" value="1"/>
</dbReference>
<evidence type="ECO:0000313" key="4">
    <source>
        <dbReference type="RefSeq" id="XP_039115807.1"/>
    </source>
</evidence>
<evidence type="ECO:0000256" key="1">
    <source>
        <dbReference type="SAM" id="MobiDB-lite"/>
    </source>
</evidence>
<dbReference type="Pfam" id="PF14223">
    <property type="entry name" value="Retrotran_gag_2"/>
    <property type="match status" value="1"/>
</dbReference>
<dbReference type="GeneID" id="120251325"/>
<dbReference type="RefSeq" id="XP_039115807.1">
    <property type="nucleotide sequence ID" value="XM_039259873.1"/>
</dbReference>
<feature type="domain" description="Retrovirus-related Pol polyprotein from transposon TNT 1-94-like beta-barrel" evidence="2">
    <location>
        <begin position="338"/>
        <end position="418"/>
    </location>
</feature>
<name>A0AB40ALM3_DIOCR</name>
<feature type="compositionally biased region" description="Basic and acidic residues" evidence="1">
    <location>
        <begin position="232"/>
        <end position="242"/>
    </location>
</feature>
<accession>A0AB40ALM3</accession>
<feature type="region of interest" description="Disordered" evidence="1">
    <location>
        <begin position="220"/>
        <end position="282"/>
    </location>
</feature>
<sequence length="471" mass="53136">MSLVAHGESSRKIGGGLFVYPQLTMMNYTCWVIRVQAMMEDQGVWEAIKPTAGEVVDTKKDKKARSRLLQALPEDLLMQVASKKPAKEVWDCLKARFVGADRVKEARLQTLKSDFDALRMQEGETLDQYARKLTNMAVRYANLGGSLDDTTFVKKLFDTIPEHFVTVIAGIEQFYDLKKLLFEEAVGRLKSYEERTRRVSGGTIGDGQLLLTRVEWEARQKKESADSSGRGKSPESSRDRGSLGRGKGRGRGSRGSVPGKDCSSGSSGRGLQGTQERRRGTLTLGDDTALALLLVVSDELTLTVRTREEQRDIGFLNEEKVFPELHLVEEDAGTSDFWYIDNGASSHMTRDKEKFHELDKSVTGKVTFGDRSTIEIMGKGSIMFICKNGEYWLLQEVYYIPRLRSNLVSLGQLTEIGCRVVMNEDELKMYDKLHLQLIMKVKRSSNCLYRIKLEQARPVCMLMNIDDPAWL</sequence>